<comment type="caution">
    <text evidence="2">The sequence shown here is derived from an EMBL/GenBank/DDBJ whole genome shotgun (WGS) entry which is preliminary data.</text>
</comment>
<name>A0A8S3TXQ8_MYTED</name>
<dbReference type="Gene3D" id="3.40.50.1110">
    <property type="entry name" value="SGNH hydrolase"/>
    <property type="match status" value="1"/>
</dbReference>
<dbReference type="SUPFAM" id="SSF52266">
    <property type="entry name" value="SGNH hydrolase"/>
    <property type="match status" value="1"/>
</dbReference>
<feature type="region of interest" description="Disordered" evidence="1">
    <location>
        <begin position="246"/>
        <end position="274"/>
    </location>
</feature>
<accession>A0A8S3TXQ8</accession>
<dbReference type="InterPro" id="IPR036514">
    <property type="entry name" value="SGNH_hydro_sf"/>
</dbReference>
<dbReference type="Proteomes" id="UP000683360">
    <property type="component" value="Unassembled WGS sequence"/>
</dbReference>
<protein>
    <submittedName>
        <fullName evidence="2">Uncharacterized protein</fullName>
    </submittedName>
</protein>
<feature type="compositionally biased region" description="Low complexity" evidence="1">
    <location>
        <begin position="251"/>
        <end position="262"/>
    </location>
</feature>
<proteinExistence type="predicted"/>
<evidence type="ECO:0000313" key="2">
    <source>
        <dbReference type="EMBL" id="CAG2236063.1"/>
    </source>
</evidence>
<organism evidence="2 3">
    <name type="scientific">Mytilus edulis</name>
    <name type="common">Blue mussel</name>
    <dbReference type="NCBI Taxonomy" id="6550"/>
    <lineage>
        <taxon>Eukaryota</taxon>
        <taxon>Metazoa</taxon>
        <taxon>Spiralia</taxon>
        <taxon>Lophotrochozoa</taxon>
        <taxon>Mollusca</taxon>
        <taxon>Bivalvia</taxon>
        <taxon>Autobranchia</taxon>
        <taxon>Pteriomorphia</taxon>
        <taxon>Mytilida</taxon>
        <taxon>Mytiloidea</taxon>
        <taxon>Mytilidae</taxon>
        <taxon>Mytilinae</taxon>
        <taxon>Mytilus</taxon>
    </lineage>
</organism>
<reference evidence="2" key="1">
    <citation type="submission" date="2021-03" db="EMBL/GenBank/DDBJ databases">
        <authorList>
            <person name="Bekaert M."/>
        </authorList>
    </citation>
    <scope>NUCLEOTIDE SEQUENCE</scope>
</reference>
<dbReference type="AlphaFoldDB" id="A0A8S3TXQ8"/>
<sequence>MTLGDLQGNYTCFTPNGESVVDFAIVSEGTLKSISYFRILDFIPTLSDCHCRLEWALSANYCIKTPISQDNCNVSPMPVSNLQEKHTDTNENCITPSMWLKHFQGLNEGKEHFLSRINELEGKLKSLENVKCFNELDFPIPESEIADAISKIKKNKSPADDQEKAAHDADESITFLKEIHKKSVSASRDTSSIWPANKTKSKKDQQISQDTSLVTLIDPCVCNGTIKDKNQIRCNFCQEWFYESDDESDSDSNSTASLNDSSFEQNTQSRKPKGTLFRDFNQTRFQLDIAPICVRGGKIFDITAKLLNLPEDSYLENIILQVGSIDCLDKGFQVESFNEEYMTLVMKAKSLSENVVASGLCPRLDDRLGNIHKANDILRKIANDENLYYIDNESVLRLQNGSVNTSLYESGGIHLSIHGTYTVANNLKINSQNAKITSKERQVLISQGVDQIKSQNPKSSNIRHVHNTSSTIKHVPYRKQRYYRKARKQYKTNIRSYNSSNKRDDRNHTYNKAFMRNDFHRSNDTS</sequence>
<evidence type="ECO:0000256" key="1">
    <source>
        <dbReference type="SAM" id="MobiDB-lite"/>
    </source>
</evidence>
<evidence type="ECO:0000313" key="3">
    <source>
        <dbReference type="Proteomes" id="UP000683360"/>
    </source>
</evidence>
<keyword evidence="3" id="KW-1185">Reference proteome</keyword>
<dbReference type="EMBL" id="CAJPWZ010002340">
    <property type="protein sequence ID" value="CAG2236063.1"/>
    <property type="molecule type" value="Genomic_DNA"/>
</dbReference>
<gene>
    <name evidence="2" type="ORF">MEDL_48596</name>
</gene>